<evidence type="ECO:0000313" key="15">
    <source>
        <dbReference type="Proteomes" id="UP000762676"/>
    </source>
</evidence>
<feature type="domain" description="Josephin" evidence="13">
    <location>
        <begin position="15"/>
        <end position="193"/>
    </location>
</feature>
<evidence type="ECO:0000256" key="4">
    <source>
        <dbReference type="ARBA" id="ARBA00022490"/>
    </source>
</evidence>
<feature type="region of interest" description="Disordered" evidence="12">
    <location>
        <begin position="190"/>
        <end position="265"/>
    </location>
</feature>
<evidence type="ECO:0000256" key="5">
    <source>
        <dbReference type="ARBA" id="ARBA00022670"/>
    </source>
</evidence>
<keyword evidence="15" id="KW-1185">Reference proteome</keyword>
<dbReference type="Pfam" id="PF02099">
    <property type="entry name" value="Josephin"/>
    <property type="match status" value="1"/>
</dbReference>
<proteinExistence type="predicted"/>
<feature type="compositionally biased region" description="Polar residues" evidence="12">
    <location>
        <begin position="254"/>
        <end position="265"/>
    </location>
</feature>
<feature type="active site" evidence="11">
    <location>
        <position position="130"/>
    </location>
</feature>
<keyword evidence="6" id="KW-0833">Ubl conjugation pathway</keyword>
<dbReference type="PANTHER" id="PTHR13291">
    <property type="entry name" value="JOSEPHIN 1, 2"/>
    <property type="match status" value="1"/>
</dbReference>
<comment type="caution">
    <text evidence="14">The sequence shown here is derived from an EMBL/GenBank/DDBJ whole genome shotgun (WGS) entry which is preliminary data.</text>
</comment>
<organism evidence="14 15">
    <name type="scientific">Elysia marginata</name>
    <dbReference type="NCBI Taxonomy" id="1093978"/>
    <lineage>
        <taxon>Eukaryota</taxon>
        <taxon>Metazoa</taxon>
        <taxon>Spiralia</taxon>
        <taxon>Lophotrochozoa</taxon>
        <taxon>Mollusca</taxon>
        <taxon>Gastropoda</taxon>
        <taxon>Heterobranchia</taxon>
        <taxon>Euthyneura</taxon>
        <taxon>Panpulmonata</taxon>
        <taxon>Sacoglossa</taxon>
        <taxon>Placobranchoidea</taxon>
        <taxon>Plakobranchidae</taxon>
        <taxon>Elysia</taxon>
    </lineage>
</organism>
<evidence type="ECO:0000256" key="1">
    <source>
        <dbReference type="ARBA" id="ARBA00000707"/>
    </source>
</evidence>
<evidence type="ECO:0000256" key="9">
    <source>
        <dbReference type="ARBA" id="ARBA00069892"/>
    </source>
</evidence>
<evidence type="ECO:0000256" key="11">
    <source>
        <dbReference type="PROSITE-ProRule" id="PRU00331"/>
    </source>
</evidence>
<protein>
    <recommendedName>
        <fullName evidence="9">Josephin-2</fullName>
        <ecNumber evidence="3">3.4.19.12</ecNumber>
    </recommendedName>
    <alternativeName>
        <fullName evidence="10">Josephin domain-containing protein 2</fullName>
    </alternativeName>
</protein>
<evidence type="ECO:0000259" key="13">
    <source>
        <dbReference type="PROSITE" id="PS50957"/>
    </source>
</evidence>
<dbReference type="EMBL" id="BMAT01002127">
    <property type="protein sequence ID" value="GFR99503.1"/>
    <property type="molecule type" value="Genomic_DNA"/>
</dbReference>
<keyword evidence="4" id="KW-0963">Cytoplasm</keyword>
<comment type="catalytic activity">
    <reaction evidence="1">
        <text>Thiol-dependent hydrolysis of ester, thioester, amide, peptide and isopeptide bonds formed by the C-terminal Gly of ubiquitin (a 76-residue protein attached to proteins as an intracellular targeting signal).</text>
        <dbReference type="EC" id="3.4.19.12"/>
    </reaction>
</comment>
<dbReference type="PROSITE" id="PS50957">
    <property type="entry name" value="JOSEPHIN"/>
    <property type="match status" value="1"/>
</dbReference>
<dbReference type="InterPro" id="IPR040053">
    <property type="entry name" value="JOSD1/2"/>
</dbReference>
<keyword evidence="7 11" id="KW-0378">Hydrolase</keyword>
<feature type="compositionally biased region" description="Basic and acidic residues" evidence="12">
    <location>
        <begin position="244"/>
        <end position="253"/>
    </location>
</feature>
<dbReference type="Gene3D" id="3.90.70.40">
    <property type="match status" value="1"/>
</dbReference>
<sequence>MGSKEKKFPADDNVQDNMYHERQVKALCALHALNNLFQRQQTFTKKDLDQICDRLSPGTFINPHRSMLGLGNYDVNVLMAALQDKGYETIWFDKRKNVNRLVLQNIMGFILNTPSAFHFGPLRLALHCKHWIALRFLHGQYMNLDSKLTSPVAIGDEEKLIEFLHSELEDGKKELLLVVNRDVYDANTWQKGGFDDEKGQEEERLNQEGVSGNHNEDDGIILQKKEGTSDNNCDNSKNCAAQKESNDKRESLKNLHNSGVSVTSSCEDTINDKASQNKISDDCDRMTNR</sequence>
<evidence type="ECO:0000256" key="6">
    <source>
        <dbReference type="ARBA" id="ARBA00022786"/>
    </source>
</evidence>
<dbReference type="InterPro" id="IPR006155">
    <property type="entry name" value="Josephin"/>
</dbReference>
<dbReference type="GO" id="GO:0016579">
    <property type="term" value="P:protein deubiquitination"/>
    <property type="evidence" value="ECO:0007669"/>
    <property type="project" value="InterPro"/>
</dbReference>
<feature type="compositionally biased region" description="Basic and acidic residues" evidence="12">
    <location>
        <begin position="193"/>
        <end position="206"/>
    </location>
</feature>
<evidence type="ECO:0000256" key="2">
    <source>
        <dbReference type="ARBA" id="ARBA00004514"/>
    </source>
</evidence>
<comment type="function">
    <text evidence="8">Cleaves 'Lys-63'-linked poly-ubiquitin chains, and with lesser efficiency 'Lys-48'-linked poly-ubiquitin chains (in vitro). May act as a deubiquitinating enzyme.</text>
</comment>
<dbReference type="GO" id="GO:0005829">
    <property type="term" value="C:cytosol"/>
    <property type="evidence" value="ECO:0007669"/>
    <property type="project" value="UniProtKB-SubCell"/>
</dbReference>
<accession>A0AAV4HMS9</accession>
<evidence type="ECO:0000256" key="7">
    <source>
        <dbReference type="ARBA" id="ARBA00022801"/>
    </source>
</evidence>
<gene>
    <name evidence="14" type="ORF">ElyMa_001046700</name>
</gene>
<evidence type="ECO:0000256" key="3">
    <source>
        <dbReference type="ARBA" id="ARBA00012759"/>
    </source>
</evidence>
<dbReference type="GO" id="GO:0006508">
    <property type="term" value="P:proteolysis"/>
    <property type="evidence" value="ECO:0007669"/>
    <property type="project" value="UniProtKB-KW"/>
</dbReference>
<evidence type="ECO:0000256" key="8">
    <source>
        <dbReference type="ARBA" id="ARBA00058284"/>
    </source>
</evidence>
<feature type="compositionally biased region" description="Basic and acidic residues" evidence="12">
    <location>
        <begin position="279"/>
        <end position="289"/>
    </location>
</feature>
<evidence type="ECO:0000256" key="10">
    <source>
        <dbReference type="ARBA" id="ARBA00077222"/>
    </source>
</evidence>
<dbReference type="PANTHER" id="PTHR13291:SF0">
    <property type="entry name" value="JOSEPHIN-LIKE PROTEIN"/>
    <property type="match status" value="1"/>
</dbReference>
<evidence type="ECO:0000313" key="14">
    <source>
        <dbReference type="EMBL" id="GFR99503.1"/>
    </source>
</evidence>
<feature type="active site" evidence="11">
    <location>
        <position position="145"/>
    </location>
</feature>
<dbReference type="EC" id="3.4.19.12" evidence="3"/>
<dbReference type="GO" id="GO:0004843">
    <property type="term" value="F:cysteine-type deubiquitinase activity"/>
    <property type="evidence" value="ECO:0007669"/>
    <property type="project" value="UniProtKB-EC"/>
</dbReference>
<dbReference type="AlphaFoldDB" id="A0AAV4HMS9"/>
<dbReference type="Proteomes" id="UP000762676">
    <property type="component" value="Unassembled WGS sequence"/>
</dbReference>
<name>A0AAV4HMS9_9GAST</name>
<dbReference type="FunFam" id="3.90.70.40:FF:000003">
    <property type="entry name" value="josephin-2 isoform X1"/>
    <property type="match status" value="1"/>
</dbReference>
<feature type="compositionally biased region" description="Polar residues" evidence="12">
    <location>
        <begin position="229"/>
        <end position="239"/>
    </location>
</feature>
<evidence type="ECO:0000256" key="12">
    <source>
        <dbReference type="SAM" id="MobiDB-lite"/>
    </source>
</evidence>
<comment type="subcellular location">
    <subcellularLocation>
        <location evidence="2">Cytoplasm</location>
        <location evidence="2">Cytosol</location>
    </subcellularLocation>
</comment>
<feature type="region of interest" description="Disordered" evidence="12">
    <location>
        <begin position="270"/>
        <end position="289"/>
    </location>
</feature>
<reference evidence="14 15" key="1">
    <citation type="journal article" date="2021" name="Elife">
        <title>Chloroplast acquisition without the gene transfer in kleptoplastic sea slugs, Plakobranchus ocellatus.</title>
        <authorList>
            <person name="Maeda T."/>
            <person name="Takahashi S."/>
            <person name="Yoshida T."/>
            <person name="Shimamura S."/>
            <person name="Takaki Y."/>
            <person name="Nagai Y."/>
            <person name="Toyoda A."/>
            <person name="Suzuki Y."/>
            <person name="Arimoto A."/>
            <person name="Ishii H."/>
            <person name="Satoh N."/>
            <person name="Nishiyama T."/>
            <person name="Hasebe M."/>
            <person name="Maruyama T."/>
            <person name="Minagawa J."/>
            <person name="Obokata J."/>
            <person name="Shigenobu S."/>
        </authorList>
    </citation>
    <scope>NUCLEOTIDE SEQUENCE [LARGE SCALE GENOMIC DNA]</scope>
</reference>
<feature type="active site" evidence="11">
    <location>
        <position position="28"/>
    </location>
</feature>
<dbReference type="SMART" id="SM01246">
    <property type="entry name" value="Josephin"/>
    <property type="match status" value="1"/>
</dbReference>
<keyword evidence="5" id="KW-0645">Protease</keyword>